<reference evidence="3" key="1">
    <citation type="submission" date="2019-09" db="EMBL/GenBank/DDBJ databases">
        <title>Mumia zhuanghuii sp. nov. isolated from the intestinal contents of plateau pika (Ochotona curzoniae) in the Qinghai-Tibet plateau of China.</title>
        <authorList>
            <person name="Tian Z."/>
        </authorList>
    </citation>
    <scope>NUCLEOTIDE SEQUENCE [LARGE SCALE GENOMIC DNA]</scope>
    <source>
        <strain evidence="3">L-033</strain>
    </source>
</reference>
<proteinExistence type="predicted"/>
<organism evidence="2 3">
    <name type="scientific">Microbacterium caowuchunii</name>
    <dbReference type="NCBI Taxonomy" id="2614638"/>
    <lineage>
        <taxon>Bacteria</taxon>
        <taxon>Bacillati</taxon>
        <taxon>Actinomycetota</taxon>
        <taxon>Actinomycetes</taxon>
        <taxon>Micrococcales</taxon>
        <taxon>Microbacteriaceae</taxon>
        <taxon>Microbacterium</taxon>
    </lineage>
</organism>
<evidence type="ECO:0000313" key="3">
    <source>
        <dbReference type="Proteomes" id="UP000326838"/>
    </source>
</evidence>
<evidence type="ECO:0000313" key="2">
    <source>
        <dbReference type="EMBL" id="KAA9134405.1"/>
    </source>
</evidence>
<sequence>MTRASALTSTAILTLALAGCSGSMLAENRGGDQLSNLRTAIESNADCAELFSLLDQIDEDADAYPSAQGELVNIGCFMRDSTRNDADLAAQAPDSPWLGVPGKEVEPSLTCISAAETAANEADSTRAEPLIAATLDSCQSVDEWMSVITAHPGVMGMMDGYIPQLMDLQSACYSYVGAAVCQDALARGVRVGP</sequence>
<accession>A0A5N0TH36</accession>
<dbReference type="PROSITE" id="PS51257">
    <property type="entry name" value="PROKAR_LIPOPROTEIN"/>
    <property type="match status" value="1"/>
</dbReference>
<keyword evidence="3" id="KW-1185">Reference proteome</keyword>
<keyword evidence="1" id="KW-0732">Signal</keyword>
<dbReference type="Proteomes" id="UP000326838">
    <property type="component" value="Unassembled WGS sequence"/>
</dbReference>
<dbReference type="RefSeq" id="WP_150892706.1">
    <property type="nucleotide sequence ID" value="NZ_VYUY01000007.1"/>
</dbReference>
<protein>
    <recommendedName>
        <fullName evidence="4">Lipoprotein</fullName>
    </recommendedName>
</protein>
<evidence type="ECO:0008006" key="4">
    <source>
        <dbReference type="Google" id="ProtNLM"/>
    </source>
</evidence>
<comment type="caution">
    <text evidence="2">The sequence shown here is derived from an EMBL/GenBank/DDBJ whole genome shotgun (WGS) entry which is preliminary data.</text>
</comment>
<dbReference type="AlphaFoldDB" id="A0A5N0TH36"/>
<dbReference type="EMBL" id="VYUY01000007">
    <property type="protein sequence ID" value="KAA9134405.1"/>
    <property type="molecule type" value="Genomic_DNA"/>
</dbReference>
<feature type="signal peptide" evidence="1">
    <location>
        <begin position="1"/>
        <end position="26"/>
    </location>
</feature>
<evidence type="ECO:0000256" key="1">
    <source>
        <dbReference type="SAM" id="SignalP"/>
    </source>
</evidence>
<name>A0A5N0TH36_9MICO</name>
<gene>
    <name evidence="2" type="ORF">F6B40_06445</name>
</gene>
<feature type="chain" id="PRO_5039400455" description="Lipoprotein" evidence="1">
    <location>
        <begin position="27"/>
        <end position="193"/>
    </location>
</feature>